<dbReference type="Proteomes" id="UP000268093">
    <property type="component" value="Unassembled WGS sequence"/>
</dbReference>
<dbReference type="GO" id="GO:0005975">
    <property type="term" value="P:carbohydrate metabolic process"/>
    <property type="evidence" value="ECO:0007669"/>
    <property type="project" value="InterPro"/>
</dbReference>
<evidence type="ECO:0000313" key="6">
    <source>
        <dbReference type="Proteomes" id="UP000268093"/>
    </source>
</evidence>
<keyword evidence="2 5" id="KW-0378">Hydrolase</keyword>
<keyword evidence="6" id="KW-1185">Reference proteome</keyword>
<dbReference type="PANTHER" id="PTHR10587:SF133">
    <property type="entry name" value="CHITIN DEACETYLASE 1-RELATED"/>
    <property type="match status" value="1"/>
</dbReference>
<evidence type="ECO:0000256" key="2">
    <source>
        <dbReference type="ARBA" id="ARBA00022801"/>
    </source>
</evidence>
<dbReference type="GO" id="GO:0009272">
    <property type="term" value="P:fungal-type cell wall biogenesis"/>
    <property type="evidence" value="ECO:0007669"/>
    <property type="project" value="UniProtKB-ARBA"/>
</dbReference>
<comment type="caution">
    <text evidence="5">The sequence shown here is derived from an EMBL/GenBank/DDBJ whole genome shotgun (WGS) entry which is preliminary data.</text>
</comment>
<protein>
    <submittedName>
        <fullName evidence="5">Glycoside hydrolase/deacetylase</fullName>
    </submittedName>
</protein>
<dbReference type="Gene3D" id="3.20.20.370">
    <property type="entry name" value="Glycoside hydrolase/deacetylase"/>
    <property type="match status" value="1"/>
</dbReference>
<dbReference type="PROSITE" id="PS51677">
    <property type="entry name" value="NODB"/>
    <property type="match status" value="1"/>
</dbReference>
<dbReference type="InterPro" id="IPR002509">
    <property type="entry name" value="NODB_dom"/>
</dbReference>
<dbReference type="PANTHER" id="PTHR10587">
    <property type="entry name" value="GLYCOSYL TRANSFERASE-RELATED"/>
    <property type="match status" value="1"/>
</dbReference>
<organism evidence="5 6">
    <name type="scientific">Jimgerdemannia flammicorona</name>
    <dbReference type="NCBI Taxonomy" id="994334"/>
    <lineage>
        <taxon>Eukaryota</taxon>
        <taxon>Fungi</taxon>
        <taxon>Fungi incertae sedis</taxon>
        <taxon>Mucoromycota</taxon>
        <taxon>Mucoromycotina</taxon>
        <taxon>Endogonomycetes</taxon>
        <taxon>Endogonales</taxon>
        <taxon>Endogonaceae</taxon>
        <taxon>Jimgerdemannia</taxon>
    </lineage>
</organism>
<sequence>MRSFAIIAISIVLIGSAKAAVPNATDTPSRTGQYPVWDQVPRTDDPQIVEWLKSVDLSQAPNIPLSKDGTCPKSFDPNICWWTCNGCTRPDDVVVCRKAKTWGLTYDDGPTNNLYFWSCSRYTKYLLEHLNKKALTATFFIVGSRAAESPLVVAEEARLGHQLAVHTWSHHALTSLTNEQIAAELLWTSKAIFDASGLYPAYFRPPYGDIDDRVRYVAKAVGMTPVIWTSGYDTEDWQIGSNPKYTEKSIITTFTSWIPKILALKTGFITLEHDLSGSSVITATKLLPIAIAKGIKPMSVAKCVNGTPYRKSLLVHTGNSTVPSIASSTSFPSATASVNSTQSSGGPTVIPISTPTANSATRNALASGSSIALVVLAVVSYSLL</sequence>
<proteinExistence type="predicted"/>
<dbReference type="OrthoDB" id="407355at2759"/>
<dbReference type="GO" id="GO:0016020">
    <property type="term" value="C:membrane"/>
    <property type="evidence" value="ECO:0007669"/>
    <property type="project" value="TreeGrafter"/>
</dbReference>
<evidence type="ECO:0000259" key="4">
    <source>
        <dbReference type="PROSITE" id="PS51677"/>
    </source>
</evidence>
<evidence type="ECO:0000313" key="5">
    <source>
        <dbReference type="EMBL" id="RUP49666.1"/>
    </source>
</evidence>
<accession>A0A433DFR6</accession>
<feature type="chain" id="PRO_5019099485" evidence="3">
    <location>
        <begin position="20"/>
        <end position="384"/>
    </location>
</feature>
<feature type="domain" description="NodB homology" evidence="4">
    <location>
        <begin position="100"/>
        <end position="298"/>
    </location>
</feature>
<dbReference type="GO" id="GO:0004099">
    <property type="term" value="F:chitin deacetylase activity"/>
    <property type="evidence" value="ECO:0007669"/>
    <property type="project" value="TreeGrafter"/>
</dbReference>
<dbReference type="AlphaFoldDB" id="A0A433DFR6"/>
<evidence type="ECO:0000256" key="1">
    <source>
        <dbReference type="ARBA" id="ARBA00022723"/>
    </source>
</evidence>
<reference evidence="5 6" key="1">
    <citation type="journal article" date="2018" name="New Phytol.">
        <title>Phylogenomics of Endogonaceae and evolution of mycorrhizas within Mucoromycota.</title>
        <authorList>
            <person name="Chang Y."/>
            <person name="Desiro A."/>
            <person name="Na H."/>
            <person name="Sandor L."/>
            <person name="Lipzen A."/>
            <person name="Clum A."/>
            <person name="Barry K."/>
            <person name="Grigoriev I.V."/>
            <person name="Martin F.M."/>
            <person name="Stajich J.E."/>
            <person name="Smith M.E."/>
            <person name="Bonito G."/>
            <person name="Spatafora J.W."/>
        </authorList>
    </citation>
    <scope>NUCLEOTIDE SEQUENCE [LARGE SCALE GENOMIC DNA]</scope>
    <source>
        <strain evidence="5 6">GMNB39</strain>
    </source>
</reference>
<dbReference type="InterPro" id="IPR050248">
    <property type="entry name" value="Polysacc_deacetylase_ArnD"/>
</dbReference>
<dbReference type="EMBL" id="RBNI01002080">
    <property type="protein sequence ID" value="RUP49666.1"/>
    <property type="molecule type" value="Genomic_DNA"/>
</dbReference>
<keyword evidence="1" id="KW-0479">Metal-binding</keyword>
<dbReference type="SUPFAM" id="SSF88713">
    <property type="entry name" value="Glycoside hydrolase/deacetylase"/>
    <property type="match status" value="1"/>
</dbReference>
<dbReference type="InterPro" id="IPR011330">
    <property type="entry name" value="Glyco_hydro/deAcase_b/a-brl"/>
</dbReference>
<name>A0A433DFR6_9FUNG</name>
<gene>
    <name evidence="5" type="ORF">BC936DRAFT_141883</name>
</gene>
<dbReference type="GO" id="GO:0046872">
    <property type="term" value="F:metal ion binding"/>
    <property type="evidence" value="ECO:0007669"/>
    <property type="project" value="UniProtKB-KW"/>
</dbReference>
<keyword evidence="3" id="KW-0732">Signal</keyword>
<dbReference type="Pfam" id="PF01522">
    <property type="entry name" value="Polysacc_deac_1"/>
    <property type="match status" value="1"/>
</dbReference>
<feature type="signal peptide" evidence="3">
    <location>
        <begin position="1"/>
        <end position="19"/>
    </location>
</feature>
<evidence type="ECO:0000256" key="3">
    <source>
        <dbReference type="SAM" id="SignalP"/>
    </source>
</evidence>